<reference evidence="3" key="1">
    <citation type="journal article" date="2011" name="PLoS Genet.">
        <title>Genomic analysis of the necrotrophic fungal pathogens Sclerotinia sclerotiorum and Botrytis cinerea.</title>
        <authorList>
            <person name="Amselem J."/>
            <person name="Cuomo C.A."/>
            <person name="van Kan J.A."/>
            <person name="Viaud M."/>
            <person name="Benito E.P."/>
            <person name="Couloux A."/>
            <person name="Coutinho P.M."/>
            <person name="de Vries R.P."/>
            <person name="Dyer P.S."/>
            <person name="Fillinger S."/>
            <person name="Fournier E."/>
            <person name="Gout L."/>
            <person name="Hahn M."/>
            <person name="Kohn L."/>
            <person name="Lapalu N."/>
            <person name="Plummer K.M."/>
            <person name="Pradier J.M."/>
            <person name="Quevillon E."/>
            <person name="Sharon A."/>
            <person name="Simon A."/>
            <person name="ten Have A."/>
            <person name="Tudzynski B."/>
            <person name="Tudzynski P."/>
            <person name="Wincker P."/>
            <person name="Andrew M."/>
            <person name="Anthouard V."/>
            <person name="Beever R.E."/>
            <person name="Beffa R."/>
            <person name="Benoit I."/>
            <person name="Bouzid O."/>
            <person name="Brault B."/>
            <person name="Chen Z."/>
            <person name="Choquer M."/>
            <person name="Collemare J."/>
            <person name="Cotton P."/>
            <person name="Danchin E.G."/>
            <person name="Da Silva C."/>
            <person name="Gautier A."/>
            <person name="Giraud C."/>
            <person name="Giraud T."/>
            <person name="Gonzalez C."/>
            <person name="Grossetete S."/>
            <person name="Guldener U."/>
            <person name="Henrissat B."/>
            <person name="Howlett B.J."/>
            <person name="Kodira C."/>
            <person name="Kretschmer M."/>
            <person name="Lappartient A."/>
            <person name="Leroch M."/>
            <person name="Levis C."/>
            <person name="Mauceli E."/>
            <person name="Neuveglise C."/>
            <person name="Oeser B."/>
            <person name="Pearson M."/>
            <person name="Poulain J."/>
            <person name="Poussereau N."/>
            <person name="Quesneville H."/>
            <person name="Rascle C."/>
            <person name="Schumacher J."/>
            <person name="Segurens B."/>
            <person name="Sexton A."/>
            <person name="Silva E."/>
            <person name="Sirven C."/>
            <person name="Soanes D.M."/>
            <person name="Talbot N.J."/>
            <person name="Templeton M."/>
            <person name="Yandava C."/>
            <person name="Yarden O."/>
            <person name="Zeng Q."/>
            <person name="Rollins J.A."/>
            <person name="Lebrun M.H."/>
            <person name="Dickman M."/>
        </authorList>
    </citation>
    <scope>NUCLEOTIDE SEQUENCE [LARGE SCALE GENOMIC DNA]</scope>
    <source>
        <strain evidence="3">ATCC 18683 / 1980 / Ss-1</strain>
    </source>
</reference>
<feature type="compositionally biased region" description="Polar residues" evidence="1">
    <location>
        <begin position="22"/>
        <end position="31"/>
    </location>
</feature>
<organism evidence="2 3">
    <name type="scientific">Sclerotinia sclerotiorum (strain ATCC 18683 / 1980 / Ss-1)</name>
    <name type="common">White mold</name>
    <name type="synonym">Whetzelinia sclerotiorum</name>
    <dbReference type="NCBI Taxonomy" id="665079"/>
    <lineage>
        <taxon>Eukaryota</taxon>
        <taxon>Fungi</taxon>
        <taxon>Dikarya</taxon>
        <taxon>Ascomycota</taxon>
        <taxon>Pezizomycotina</taxon>
        <taxon>Leotiomycetes</taxon>
        <taxon>Helotiales</taxon>
        <taxon>Sclerotiniaceae</taxon>
        <taxon>Sclerotinia</taxon>
    </lineage>
</organism>
<name>A7EY84_SCLS1</name>
<accession>A7EY84</accession>
<evidence type="ECO:0000256" key="1">
    <source>
        <dbReference type="SAM" id="MobiDB-lite"/>
    </source>
</evidence>
<dbReference type="GeneID" id="5484986"/>
<gene>
    <name evidence="2" type="ORF">SS1G_10299</name>
</gene>
<dbReference type="InParanoid" id="A7EY84"/>
<protein>
    <submittedName>
        <fullName evidence="2">Uncharacterized protein</fullName>
    </submittedName>
</protein>
<dbReference type="KEGG" id="ssl:SS1G_10299"/>
<feature type="region of interest" description="Disordered" evidence="1">
    <location>
        <begin position="20"/>
        <end position="42"/>
    </location>
</feature>
<dbReference type="AlphaFoldDB" id="A7EY84"/>
<dbReference type="HOGENOM" id="CLU_3260822_0_0_1"/>
<keyword evidence="3" id="KW-1185">Reference proteome</keyword>
<feature type="compositionally biased region" description="Acidic residues" evidence="1">
    <location>
        <begin position="33"/>
        <end position="42"/>
    </location>
</feature>
<evidence type="ECO:0000313" key="2">
    <source>
        <dbReference type="EMBL" id="EDN94426.1"/>
    </source>
</evidence>
<dbReference type="RefSeq" id="XP_001588752.1">
    <property type="nucleotide sequence ID" value="XM_001588702.1"/>
</dbReference>
<dbReference type="EMBL" id="CH476635">
    <property type="protein sequence ID" value="EDN94426.1"/>
    <property type="molecule type" value="Genomic_DNA"/>
</dbReference>
<sequence>MSELWEIMIYQVKFRYDYPSDSDYTVSTPDPSTEFDDDDVTG</sequence>
<evidence type="ECO:0000313" key="3">
    <source>
        <dbReference type="Proteomes" id="UP000001312"/>
    </source>
</evidence>
<proteinExistence type="predicted"/>
<dbReference type="Proteomes" id="UP000001312">
    <property type="component" value="Unassembled WGS sequence"/>
</dbReference>